<accession>A0ABV6Q992</accession>
<dbReference type="PROSITE" id="PS51257">
    <property type="entry name" value="PROKAR_LIPOPROTEIN"/>
    <property type="match status" value="1"/>
</dbReference>
<proteinExistence type="predicted"/>
<keyword evidence="3" id="KW-1185">Reference proteome</keyword>
<organism evidence="2 3">
    <name type="scientific">Winogradskyella pulchriflava</name>
    <dbReference type="NCBI Taxonomy" id="1110688"/>
    <lineage>
        <taxon>Bacteria</taxon>
        <taxon>Pseudomonadati</taxon>
        <taxon>Bacteroidota</taxon>
        <taxon>Flavobacteriia</taxon>
        <taxon>Flavobacteriales</taxon>
        <taxon>Flavobacteriaceae</taxon>
        <taxon>Winogradskyella</taxon>
    </lineage>
</organism>
<dbReference type="EMBL" id="JBHLTQ010000005">
    <property type="protein sequence ID" value="MFC0604828.1"/>
    <property type="molecule type" value="Genomic_DNA"/>
</dbReference>
<gene>
    <name evidence="2" type="ORF">ACFFGA_09715</name>
</gene>
<keyword evidence="1" id="KW-0732">Signal</keyword>
<feature type="chain" id="PRO_5047499208" description="Lipocalin-like domain-containing protein" evidence="1">
    <location>
        <begin position="23"/>
        <end position="176"/>
    </location>
</feature>
<name>A0ABV6Q992_9FLAO</name>
<sequence length="176" mass="19659">MKLNLKLPQLFIVAIFSIVAFSCSSDDGDNDSSSIEGVPSGEIVPTELRNEALTGFFSETPIDGETQKWWTHIISNFDFSSDECGDDFSIEDQGFIAFYPDGNYYQKFSIGGNPSQLGSWEWSNSSHSRITVYTQGLEQEFTVTYLNEDNVVYGSVQSASGCSVTTYEQFNNPHYE</sequence>
<dbReference type="RefSeq" id="WP_386063139.1">
    <property type="nucleotide sequence ID" value="NZ_JBHLTQ010000005.1"/>
</dbReference>
<reference evidence="2 3" key="1">
    <citation type="submission" date="2024-09" db="EMBL/GenBank/DDBJ databases">
        <authorList>
            <person name="Sun Q."/>
            <person name="Mori K."/>
        </authorList>
    </citation>
    <scope>NUCLEOTIDE SEQUENCE [LARGE SCALE GENOMIC DNA]</scope>
    <source>
        <strain evidence="2 3">NCAIM B.02481</strain>
    </source>
</reference>
<evidence type="ECO:0000313" key="3">
    <source>
        <dbReference type="Proteomes" id="UP001589832"/>
    </source>
</evidence>
<feature type="signal peptide" evidence="1">
    <location>
        <begin position="1"/>
        <end position="22"/>
    </location>
</feature>
<evidence type="ECO:0000313" key="2">
    <source>
        <dbReference type="EMBL" id="MFC0604828.1"/>
    </source>
</evidence>
<protein>
    <recommendedName>
        <fullName evidence="4">Lipocalin-like domain-containing protein</fullName>
    </recommendedName>
</protein>
<evidence type="ECO:0000256" key="1">
    <source>
        <dbReference type="SAM" id="SignalP"/>
    </source>
</evidence>
<comment type="caution">
    <text evidence="2">The sequence shown here is derived from an EMBL/GenBank/DDBJ whole genome shotgun (WGS) entry which is preliminary data.</text>
</comment>
<evidence type="ECO:0008006" key="4">
    <source>
        <dbReference type="Google" id="ProtNLM"/>
    </source>
</evidence>
<dbReference type="Proteomes" id="UP001589832">
    <property type="component" value="Unassembled WGS sequence"/>
</dbReference>